<keyword evidence="1" id="KW-0732">Signal</keyword>
<evidence type="ECO:0000256" key="1">
    <source>
        <dbReference type="SAM" id="SignalP"/>
    </source>
</evidence>
<feature type="chain" id="PRO_5039582440" evidence="1">
    <location>
        <begin position="17"/>
        <end position="149"/>
    </location>
</feature>
<feature type="signal peptide" evidence="1">
    <location>
        <begin position="1"/>
        <end position="16"/>
    </location>
</feature>
<evidence type="ECO:0000313" key="2">
    <source>
        <dbReference type="EMBL" id="AJE43864.1"/>
    </source>
</evidence>
<reference evidence="3" key="1">
    <citation type="submission" date="2014-09" db="EMBL/GenBank/DDBJ databases">
        <title>Sequence of the Streptomyces nodosus genome.</title>
        <authorList>
            <person name="Sweeney P."/>
            <person name="Stephens N."/>
            <person name="Murphy C."/>
            <person name="Caffrey P."/>
        </authorList>
    </citation>
    <scope>NUCLEOTIDE SEQUENCE [LARGE SCALE GENOMIC DNA]</scope>
    <source>
        <strain evidence="3">ATCC 14899</strain>
    </source>
</reference>
<accession>A0A0B5DL06</accession>
<dbReference type="HOGENOM" id="CLU_1676924_0_0_11"/>
<dbReference type="EMBL" id="CP009313">
    <property type="protein sequence ID" value="AJE43864.1"/>
    <property type="molecule type" value="Genomic_DNA"/>
</dbReference>
<reference evidence="2 3" key="2">
    <citation type="journal article" date="2016" name="Appl. Microbiol. Biotechnol.">
        <title>Exploiting the genome sequence of Streptomyces nodosus for enhanced antibiotic production.</title>
        <authorList>
            <person name="Sweeney P."/>
            <person name="Murphy C.D."/>
            <person name="Caffrey P."/>
        </authorList>
    </citation>
    <scope>NUCLEOTIDE SEQUENCE [LARGE SCALE GENOMIC DNA]</scope>
    <source>
        <strain evidence="2 3">ATCC 14899</strain>
    </source>
</reference>
<dbReference type="Proteomes" id="UP000031526">
    <property type="component" value="Chromosome"/>
</dbReference>
<evidence type="ECO:0000313" key="3">
    <source>
        <dbReference type="Proteomes" id="UP000031526"/>
    </source>
</evidence>
<organism evidence="2 3">
    <name type="scientific">Streptomyces nodosus</name>
    <dbReference type="NCBI Taxonomy" id="40318"/>
    <lineage>
        <taxon>Bacteria</taxon>
        <taxon>Bacillati</taxon>
        <taxon>Actinomycetota</taxon>
        <taxon>Actinomycetes</taxon>
        <taxon>Kitasatosporales</taxon>
        <taxon>Streptomycetaceae</taxon>
        <taxon>Streptomyces</taxon>
    </lineage>
</organism>
<dbReference type="AlphaFoldDB" id="A0A0B5DL06"/>
<keyword evidence="3" id="KW-1185">Reference proteome</keyword>
<sequence>MLVLAATLGFTASATAATTATAATGGQTLAEVRGTVAGVMGADVAAKGKQVAPGVLDFGGFIAKSATSAQLACPYQYLCMEVRGTVFNFYTCGLWTVENWYGTGPWNNNQTKGTVAKFYGQSGKEIWRTGPAPVSGSADWAPVWSLRPC</sequence>
<name>A0A0B5DL06_9ACTN</name>
<gene>
    <name evidence="2" type="ORF">SNOD_30610</name>
</gene>
<protein>
    <submittedName>
        <fullName evidence="2">Uncharacterized protein</fullName>
    </submittedName>
</protein>
<proteinExistence type="predicted"/>